<feature type="transmembrane region" description="Helical" evidence="5">
    <location>
        <begin position="87"/>
        <end position="113"/>
    </location>
</feature>
<comment type="subcellular location">
    <subcellularLocation>
        <location evidence="1">Membrane</location>
        <topology evidence="1">Multi-pass membrane protein</topology>
    </subcellularLocation>
</comment>
<comment type="caution">
    <text evidence="7">The sequence shown here is derived from an EMBL/GenBank/DDBJ whole genome shotgun (WGS) entry which is preliminary data.</text>
</comment>
<sequence>MIFFAAMRHQMALMRASWQFLVLLGVLQPVVYLLIVLSSNPTAATVTAVMLMSFWGSTVWSGAGILRREKMEGTLAPTMLGVRDPRLVLLGKTTGASLLILVVISATVSLFLLLSGHAVVIAMPFWFAVGLALVAVTGTAAGFLLSCLFLLSRYGPQLSALAVAPVTLLSGLLIPVSVLPGWIQPLSWVINLRWVQEFLGGAARGAPDFTALGLGAVLTVVYFVLGAVAFERVAVLARKEGTLDLS</sequence>
<evidence type="ECO:0000256" key="2">
    <source>
        <dbReference type="ARBA" id="ARBA00022692"/>
    </source>
</evidence>
<name>A0A7W0HPV0_9ACTN</name>
<feature type="transmembrane region" description="Helical" evidence="5">
    <location>
        <begin position="209"/>
        <end position="230"/>
    </location>
</feature>
<keyword evidence="8" id="KW-1185">Reference proteome</keyword>
<dbReference type="EMBL" id="JACDUR010000003">
    <property type="protein sequence ID" value="MBA2891248.1"/>
    <property type="molecule type" value="Genomic_DNA"/>
</dbReference>
<dbReference type="GO" id="GO:0140359">
    <property type="term" value="F:ABC-type transporter activity"/>
    <property type="evidence" value="ECO:0007669"/>
    <property type="project" value="InterPro"/>
</dbReference>
<feature type="transmembrane region" description="Helical" evidence="5">
    <location>
        <begin position="20"/>
        <end position="37"/>
    </location>
</feature>
<feature type="transmembrane region" description="Helical" evidence="5">
    <location>
        <begin position="158"/>
        <end position="183"/>
    </location>
</feature>
<dbReference type="Proteomes" id="UP000530928">
    <property type="component" value="Unassembled WGS sequence"/>
</dbReference>
<dbReference type="RefSeq" id="WP_181610070.1">
    <property type="nucleotide sequence ID" value="NZ_BAABAM010000002.1"/>
</dbReference>
<feature type="domain" description="ABC-2 type transporter transmembrane" evidence="6">
    <location>
        <begin position="3"/>
        <end position="197"/>
    </location>
</feature>
<evidence type="ECO:0000256" key="4">
    <source>
        <dbReference type="ARBA" id="ARBA00023136"/>
    </source>
</evidence>
<reference evidence="7 8" key="1">
    <citation type="submission" date="2020-07" db="EMBL/GenBank/DDBJ databases">
        <title>Genomic Encyclopedia of Type Strains, Phase IV (KMG-IV): sequencing the most valuable type-strain genomes for metagenomic binning, comparative biology and taxonomic classification.</title>
        <authorList>
            <person name="Goeker M."/>
        </authorList>
    </citation>
    <scope>NUCLEOTIDE SEQUENCE [LARGE SCALE GENOMIC DNA]</scope>
    <source>
        <strain evidence="7 8">DSM 45533</strain>
    </source>
</reference>
<feature type="transmembrane region" description="Helical" evidence="5">
    <location>
        <begin position="43"/>
        <end position="66"/>
    </location>
</feature>
<feature type="transmembrane region" description="Helical" evidence="5">
    <location>
        <begin position="125"/>
        <end position="151"/>
    </location>
</feature>
<accession>A0A7W0HPV0</accession>
<protein>
    <submittedName>
        <fullName evidence="7">ABC-2 type transport system permease protein</fullName>
    </submittedName>
</protein>
<proteinExistence type="predicted"/>
<dbReference type="InterPro" id="IPR013525">
    <property type="entry name" value="ABC2_TM"/>
</dbReference>
<evidence type="ECO:0000259" key="6">
    <source>
        <dbReference type="Pfam" id="PF01061"/>
    </source>
</evidence>
<dbReference type="AlphaFoldDB" id="A0A7W0HPV0"/>
<keyword evidence="2 5" id="KW-0812">Transmembrane</keyword>
<evidence type="ECO:0000313" key="7">
    <source>
        <dbReference type="EMBL" id="MBA2891248.1"/>
    </source>
</evidence>
<evidence type="ECO:0000256" key="1">
    <source>
        <dbReference type="ARBA" id="ARBA00004141"/>
    </source>
</evidence>
<evidence type="ECO:0000313" key="8">
    <source>
        <dbReference type="Proteomes" id="UP000530928"/>
    </source>
</evidence>
<dbReference type="Pfam" id="PF01061">
    <property type="entry name" value="ABC2_membrane"/>
    <property type="match status" value="1"/>
</dbReference>
<dbReference type="GO" id="GO:0016020">
    <property type="term" value="C:membrane"/>
    <property type="evidence" value="ECO:0007669"/>
    <property type="project" value="UniProtKB-SubCell"/>
</dbReference>
<gene>
    <name evidence="7" type="ORF">HNR30_002589</name>
</gene>
<evidence type="ECO:0000256" key="3">
    <source>
        <dbReference type="ARBA" id="ARBA00022989"/>
    </source>
</evidence>
<organism evidence="7 8">
    <name type="scientific">Nonomuraea soli</name>
    <dbReference type="NCBI Taxonomy" id="1032476"/>
    <lineage>
        <taxon>Bacteria</taxon>
        <taxon>Bacillati</taxon>
        <taxon>Actinomycetota</taxon>
        <taxon>Actinomycetes</taxon>
        <taxon>Streptosporangiales</taxon>
        <taxon>Streptosporangiaceae</taxon>
        <taxon>Nonomuraea</taxon>
    </lineage>
</organism>
<evidence type="ECO:0000256" key="5">
    <source>
        <dbReference type="SAM" id="Phobius"/>
    </source>
</evidence>
<keyword evidence="3 5" id="KW-1133">Transmembrane helix</keyword>
<keyword evidence="4 5" id="KW-0472">Membrane</keyword>